<dbReference type="PROSITE" id="PS51819">
    <property type="entry name" value="VOC"/>
    <property type="match status" value="1"/>
</dbReference>
<organism evidence="2 3">
    <name type="scientific">[Clostridium] polysaccharolyticum</name>
    <dbReference type="NCBI Taxonomy" id="29364"/>
    <lineage>
        <taxon>Bacteria</taxon>
        <taxon>Bacillati</taxon>
        <taxon>Bacillota</taxon>
        <taxon>Clostridia</taxon>
        <taxon>Lachnospirales</taxon>
        <taxon>Lachnospiraceae</taxon>
    </lineage>
</organism>
<reference evidence="2 3" key="1">
    <citation type="submission" date="2016-10" db="EMBL/GenBank/DDBJ databases">
        <authorList>
            <person name="de Groot N.N."/>
        </authorList>
    </citation>
    <scope>NUCLEOTIDE SEQUENCE [LARGE SCALE GENOMIC DNA]</scope>
    <source>
        <strain evidence="2 3">DSM 1801</strain>
    </source>
</reference>
<dbReference type="CDD" id="cd06587">
    <property type="entry name" value="VOC"/>
    <property type="match status" value="1"/>
</dbReference>
<dbReference type="OrthoDB" id="9788468at2"/>
<dbReference type="EMBL" id="FOHN01000009">
    <property type="protein sequence ID" value="SET14222.1"/>
    <property type="molecule type" value="Genomic_DNA"/>
</dbReference>
<keyword evidence="3" id="KW-1185">Reference proteome</keyword>
<dbReference type="InterPro" id="IPR004360">
    <property type="entry name" value="Glyas_Fos-R_dOase_dom"/>
</dbReference>
<feature type="domain" description="VOC" evidence="1">
    <location>
        <begin position="1"/>
        <end position="139"/>
    </location>
</feature>
<dbReference type="Pfam" id="PF00903">
    <property type="entry name" value="Glyoxalase"/>
    <property type="match status" value="1"/>
</dbReference>
<dbReference type="Proteomes" id="UP000199800">
    <property type="component" value="Unassembled WGS sequence"/>
</dbReference>
<dbReference type="Gene3D" id="3.10.180.10">
    <property type="entry name" value="2,3-Dihydroxybiphenyl 1,2-Dioxygenase, domain 1"/>
    <property type="match status" value="1"/>
</dbReference>
<evidence type="ECO:0000259" key="1">
    <source>
        <dbReference type="PROSITE" id="PS51819"/>
    </source>
</evidence>
<dbReference type="AlphaFoldDB" id="A0A1I0C464"/>
<keyword evidence="2" id="KW-0560">Oxidoreductase</keyword>
<sequence>MLLHVDIFVNSMEEMIDFYCGKLGMEIVADHVVSGELVRFASENRYDSYRIVLLRISKSGAMIELLQYVKYGVPCKVIEKRSATITLLTLSIENKIKQLKQLGVERESEIFEVDIPKAGKSRIVFYKDPEGNRIEFLQMVEEFT</sequence>
<dbReference type="SUPFAM" id="SSF54593">
    <property type="entry name" value="Glyoxalase/Bleomycin resistance protein/Dihydroxybiphenyl dioxygenase"/>
    <property type="match status" value="1"/>
</dbReference>
<accession>A0A1I0C464</accession>
<protein>
    <submittedName>
        <fullName evidence="2">Catechol 2,3-dioxygenase</fullName>
    </submittedName>
</protein>
<dbReference type="RefSeq" id="WP_092477629.1">
    <property type="nucleotide sequence ID" value="NZ_FOHN01000009.1"/>
</dbReference>
<dbReference type="InterPro" id="IPR029068">
    <property type="entry name" value="Glyas_Bleomycin-R_OHBP_Dase"/>
</dbReference>
<dbReference type="STRING" id="29364.SAMN04487772_10916"/>
<dbReference type="InterPro" id="IPR037523">
    <property type="entry name" value="VOC_core"/>
</dbReference>
<gene>
    <name evidence="2" type="ORF">SAMN04487772_10916</name>
</gene>
<name>A0A1I0C464_9FIRM</name>
<evidence type="ECO:0000313" key="3">
    <source>
        <dbReference type="Proteomes" id="UP000199800"/>
    </source>
</evidence>
<dbReference type="GO" id="GO:0051213">
    <property type="term" value="F:dioxygenase activity"/>
    <property type="evidence" value="ECO:0007669"/>
    <property type="project" value="UniProtKB-KW"/>
</dbReference>
<proteinExistence type="predicted"/>
<keyword evidence="2" id="KW-0223">Dioxygenase</keyword>
<evidence type="ECO:0000313" key="2">
    <source>
        <dbReference type="EMBL" id="SET14222.1"/>
    </source>
</evidence>